<feature type="chain" id="PRO_5023094473" description="MalT-like TPR region domain-containing protein" evidence="8">
    <location>
        <begin position="43"/>
        <end position="647"/>
    </location>
</feature>
<dbReference type="SUPFAM" id="SSF48452">
    <property type="entry name" value="TPR-like"/>
    <property type="match status" value="2"/>
</dbReference>
<feature type="repeat" description="TPR" evidence="6">
    <location>
        <begin position="246"/>
        <end position="279"/>
    </location>
</feature>
<name>A0A5C6QIP8_9GAMM</name>
<gene>
    <name evidence="9" type="ORF">ESZ36_09065</name>
</gene>
<evidence type="ECO:0000256" key="3">
    <source>
        <dbReference type="ARBA" id="ARBA00022737"/>
    </source>
</evidence>
<evidence type="ECO:0000256" key="7">
    <source>
        <dbReference type="SAM" id="Phobius"/>
    </source>
</evidence>
<evidence type="ECO:0000256" key="5">
    <source>
        <dbReference type="ARBA" id="ARBA00038253"/>
    </source>
</evidence>
<dbReference type="PROSITE" id="PS50005">
    <property type="entry name" value="TPR"/>
    <property type="match status" value="1"/>
</dbReference>
<dbReference type="AlphaFoldDB" id="A0A5C6QIP8"/>
<evidence type="ECO:0000313" key="10">
    <source>
        <dbReference type="Proteomes" id="UP000321822"/>
    </source>
</evidence>
<evidence type="ECO:0000313" key="9">
    <source>
        <dbReference type="EMBL" id="TWX68623.1"/>
    </source>
</evidence>
<comment type="subcellular location">
    <subcellularLocation>
        <location evidence="1">Cytoplasm</location>
    </subcellularLocation>
</comment>
<protein>
    <recommendedName>
        <fullName evidence="11">MalT-like TPR region domain-containing protein</fullName>
    </recommendedName>
</protein>
<evidence type="ECO:0000256" key="8">
    <source>
        <dbReference type="SAM" id="SignalP"/>
    </source>
</evidence>
<keyword evidence="7" id="KW-0472">Membrane</keyword>
<sequence>MFYFSITNGIYMTIKRLFLFIVFTFKVQLLSFLLVSTTLAQAASEQAVLSNQVQQLLKVNNEMIDIDMVKTLSEKIINNLHDYSNDILAKVYLLSAKVASNQGNINNVFEFTKKGLAANSLDKKIKLALLFKLADVYVARKEYNQLLEVTEEAVRNSEFSRSVKCRLLSLSYRSVAFAMLGKHQQALADLQQVELGISSSELTEHIQLLTILALAYHHLGDYQTSLTMQLKILKLRFEMNQKRNIAQTYLYLGYAYFYLQRFDDAYNVFWESKKSAEKNRVPIYVAHANKGLGLVSISQKKFSDAFEPLQQAIEVFHQHNMLSERIETSVALASAKLGVEQKIEGYDLLNEVIRLLNGKDISLEYTGFYRMVAEMHFLQENYQLAYRWREKYSQILFYKLNKKKKSFSIVQGLSHLAVGKTPKIEPVEESKRLAVKLAENSELSSSFAGKYEKQRTIIISLSVLVGLLILTLIGLFLRSRAQRINRAYQELEKPSQSMASPMQTKFAYQLAFKKARKFQYPFNVGYLVVENWQELIFHFNSKTISEVTKGLSSVINEHITEFDYVGLLNEGEYLLLFEHQSNQEASEKLEKLVQAVNTRAFANLGDFSVTMKYSLNMAGFKDIDPYLFLARIAESVNIAQVNPSKAP</sequence>
<keyword evidence="4 6" id="KW-0802">TPR repeat</keyword>
<keyword evidence="10" id="KW-1185">Reference proteome</keyword>
<evidence type="ECO:0008006" key="11">
    <source>
        <dbReference type="Google" id="ProtNLM"/>
    </source>
</evidence>
<comment type="similarity">
    <text evidence="5">Belongs to the Rap family.</text>
</comment>
<evidence type="ECO:0000256" key="6">
    <source>
        <dbReference type="PROSITE-ProRule" id="PRU00339"/>
    </source>
</evidence>
<dbReference type="PANTHER" id="PTHR46630:SF1">
    <property type="entry name" value="TETRATRICOPEPTIDE REPEAT PROTEIN 29"/>
    <property type="match status" value="1"/>
</dbReference>
<dbReference type="InterPro" id="IPR051476">
    <property type="entry name" value="Bac_ResReg_Asp_Phosphatase"/>
</dbReference>
<keyword evidence="8" id="KW-0732">Signal</keyword>
<organism evidence="9 10">
    <name type="scientific">Colwellia demingiae</name>
    <dbReference type="NCBI Taxonomy" id="89401"/>
    <lineage>
        <taxon>Bacteria</taxon>
        <taxon>Pseudomonadati</taxon>
        <taxon>Pseudomonadota</taxon>
        <taxon>Gammaproteobacteria</taxon>
        <taxon>Alteromonadales</taxon>
        <taxon>Colwelliaceae</taxon>
        <taxon>Colwellia</taxon>
    </lineage>
</organism>
<dbReference type="PANTHER" id="PTHR46630">
    <property type="entry name" value="TETRATRICOPEPTIDE REPEAT PROTEIN 29"/>
    <property type="match status" value="1"/>
</dbReference>
<evidence type="ECO:0000256" key="4">
    <source>
        <dbReference type="ARBA" id="ARBA00022803"/>
    </source>
</evidence>
<feature type="transmembrane region" description="Helical" evidence="7">
    <location>
        <begin position="457"/>
        <end position="477"/>
    </location>
</feature>
<dbReference type="Gene3D" id="1.25.40.10">
    <property type="entry name" value="Tetratricopeptide repeat domain"/>
    <property type="match status" value="1"/>
</dbReference>
<feature type="signal peptide" evidence="8">
    <location>
        <begin position="1"/>
        <end position="42"/>
    </location>
</feature>
<keyword evidence="3" id="KW-0677">Repeat</keyword>
<dbReference type="EMBL" id="VOLT01000004">
    <property type="protein sequence ID" value="TWX68623.1"/>
    <property type="molecule type" value="Genomic_DNA"/>
</dbReference>
<accession>A0A5C6QIP8</accession>
<dbReference type="GO" id="GO:0005737">
    <property type="term" value="C:cytoplasm"/>
    <property type="evidence" value="ECO:0007669"/>
    <property type="project" value="UniProtKB-SubCell"/>
</dbReference>
<keyword evidence="2" id="KW-0963">Cytoplasm</keyword>
<dbReference type="SMART" id="SM00028">
    <property type="entry name" value="TPR"/>
    <property type="match status" value="4"/>
</dbReference>
<dbReference type="InterPro" id="IPR019734">
    <property type="entry name" value="TPR_rpt"/>
</dbReference>
<dbReference type="Proteomes" id="UP000321822">
    <property type="component" value="Unassembled WGS sequence"/>
</dbReference>
<evidence type="ECO:0000256" key="2">
    <source>
        <dbReference type="ARBA" id="ARBA00022490"/>
    </source>
</evidence>
<keyword evidence="7" id="KW-0812">Transmembrane</keyword>
<dbReference type="InterPro" id="IPR011990">
    <property type="entry name" value="TPR-like_helical_dom_sf"/>
</dbReference>
<reference evidence="9 10" key="1">
    <citation type="submission" date="2019-07" db="EMBL/GenBank/DDBJ databases">
        <title>Genomes of sea-ice associated Colwellia species.</title>
        <authorList>
            <person name="Bowman J.P."/>
        </authorList>
    </citation>
    <scope>NUCLEOTIDE SEQUENCE [LARGE SCALE GENOMIC DNA]</scope>
    <source>
        <strain evidence="9 10">ACAM 459</strain>
    </source>
</reference>
<evidence type="ECO:0000256" key="1">
    <source>
        <dbReference type="ARBA" id="ARBA00004496"/>
    </source>
</evidence>
<dbReference type="OrthoDB" id="6219720at2"/>
<keyword evidence="7" id="KW-1133">Transmembrane helix</keyword>
<proteinExistence type="inferred from homology"/>
<comment type="caution">
    <text evidence="9">The sequence shown here is derived from an EMBL/GenBank/DDBJ whole genome shotgun (WGS) entry which is preliminary data.</text>
</comment>